<feature type="binding site" evidence="7">
    <location>
        <begin position="46"/>
        <end position="47"/>
    </location>
    <ligand>
        <name>substrate</name>
    </ligand>
</feature>
<evidence type="ECO:0000256" key="5">
    <source>
        <dbReference type="ARBA" id="ARBA00023235"/>
    </source>
</evidence>
<dbReference type="InterPro" id="IPR018187">
    <property type="entry name" value="Asp/Glu_racemase_AS_1"/>
</dbReference>
<comment type="similarity">
    <text evidence="7">Belongs to the aspartate/glutamate racemases family.</text>
</comment>
<feature type="binding site" evidence="7">
    <location>
        <begin position="189"/>
        <end position="190"/>
    </location>
    <ligand>
        <name>substrate</name>
    </ligand>
</feature>
<dbReference type="FunFam" id="3.40.50.1860:FF:000001">
    <property type="entry name" value="Glutamate racemase"/>
    <property type="match status" value="1"/>
</dbReference>
<dbReference type="GO" id="GO:0009252">
    <property type="term" value="P:peptidoglycan biosynthetic process"/>
    <property type="evidence" value="ECO:0007669"/>
    <property type="project" value="UniProtKB-UniRule"/>
</dbReference>
<comment type="function">
    <text evidence="7">Provides the (R)-glutamate required for cell wall biosynthesis.</text>
</comment>
<dbReference type="PROSITE" id="PS00923">
    <property type="entry name" value="ASP_GLU_RACEMASE_1"/>
    <property type="match status" value="1"/>
</dbReference>
<keyword evidence="6 7" id="KW-0961">Cell wall biogenesis/degradation</keyword>
<dbReference type="InterPro" id="IPR001920">
    <property type="entry name" value="Asp/Glu_race"/>
</dbReference>
<comment type="catalytic activity">
    <reaction evidence="1 7">
        <text>L-glutamate = D-glutamate</text>
        <dbReference type="Rhea" id="RHEA:12813"/>
        <dbReference type="ChEBI" id="CHEBI:29985"/>
        <dbReference type="ChEBI" id="CHEBI:29986"/>
        <dbReference type="EC" id="5.1.1.3"/>
    </reaction>
</comment>
<feature type="binding site" evidence="7">
    <location>
        <begin position="14"/>
        <end position="15"/>
    </location>
    <ligand>
        <name>substrate</name>
    </ligand>
</feature>
<dbReference type="GO" id="GO:0008881">
    <property type="term" value="F:glutamate racemase activity"/>
    <property type="evidence" value="ECO:0007669"/>
    <property type="project" value="UniProtKB-UniRule"/>
</dbReference>
<protein>
    <recommendedName>
        <fullName evidence="2 7">Glutamate racemase</fullName>
        <ecNumber evidence="2 7">5.1.1.3</ecNumber>
    </recommendedName>
</protein>
<dbReference type="AlphaFoldDB" id="A0A7C4AIJ2"/>
<dbReference type="PANTHER" id="PTHR21198">
    <property type="entry name" value="GLUTAMATE RACEMASE"/>
    <property type="match status" value="1"/>
</dbReference>
<evidence type="ECO:0000256" key="6">
    <source>
        <dbReference type="ARBA" id="ARBA00023316"/>
    </source>
</evidence>
<dbReference type="InterPro" id="IPR004391">
    <property type="entry name" value="Glu_race"/>
</dbReference>
<dbReference type="UniPathway" id="UPA00219"/>
<keyword evidence="4 7" id="KW-0573">Peptidoglycan synthesis</keyword>
<dbReference type="PROSITE" id="PS00924">
    <property type="entry name" value="ASP_GLU_RACEMASE_2"/>
    <property type="match status" value="1"/>
</dbReference>
<name>A0A7C4AIJ2_9BACT</name>
<organism evidence="8">
    <name type="scientific">Thermodesulfovibrio aggregans</name>
    <dbReference type="NCBI Taxonomy" id="86166"/>
    <lineage>
        <taxon>Bacteria</taxon>
        <taxon>Pseudomonadati</taxon>
        <taxon>Nitrospirota</taxon>
        <taxon>Thermodesulfovibrionia</taxon>
        <taxon>Thermodesulfovibrionales</taxon>
        <taxon>Thermodesulfovibrionaceae</taxon>
        <taxon>Thermodesulfovibrio</taxon>
    </lineage>
</organism>
<evidence type="ECO:0000256" key="2">
    <source>
        <dbReference type="ARBA" id="ARBA00013090"/>
    </source>
</evidence>
<dbReference type="InterPro" id="IPR015942">
    <property type="entry name" value="Asp/Glu/hydantoin_racemase"/>
</dbReference>
<feature type="active site" description="Proton donor/acceptor" evidence="7">
    <location>
        <position position="188"/>
    </location>
</feature>
<dbReference type="SUPFAM" id="SSF53681">
    <property type="entry name" value="Aspartate/glutamate racemase"/>
    <property type="match status" value="2"/>
</dbReference>
<feature type="active site" description="Proton donor/acceptor" evidence="7">
    <location>
        <position position="77"/>
    </location>
</feature>
<comment type="pathway">
    <text evidence="7">Cell wall biogenesis; peptidoglycan biosynthesis.</text>
</comment>
<dbReference type="EC" id="5.1.1.3" evidence="2 7"/>
<dbReference type="HAMAP" id="MF_00258">
    <property type="entry name" value="Glu_racemase"/>
    <property type="match status" value="1"/>
</dbReference>
<sequence>MVQIDEKKPIGIFDSGVGGLTVLKEISILLPNENLLYLGDTARVPYGIRSSETVIRYSLECASFLYRKGIKMLVVACNTSSSVSLQVLKEKLPIPVVGVIEPGVRAALKTTKNGKIGIIGTEATVQSKAYPEKIKSINPSVEVFSKACPLFVPLVEEGIFEGQIVDLVIENYLKEMKHADIDTLILGCTHYPLLKKSIEKYMNGVQLVDSAKEVALSVKEVLLSKDLINDKSTSGLKTFYVTDAPERFKKIGEIFLNYEINSIFKVSFEEGI</sequence>
<keyword evidence="5 7" id="KW-0413">Isomerase</keyword>
<dbReference type="PANTHER" id="PTHR21198:SF2">
    <property type="entry name" value="GLUTAMATE RACEMASE"/>
    <property type="match status" value="1"/>
</dbReference>
<reference evidence="8" key="1">
    <citation type="journal article" date="2020" name="mSystems">
        <title>Genome- and Community-Level Interaction Insights into Carbon Utilization and Element Cycling Functions of Hydrothermarchaeota in Hydrothermal Sediment.</title>
        <authorList>
            <person name="Zhou Z."/>
            <person name="Liu Y."/>
            <person name="Xu W."/>
            <person name="Pan J."/>
            <person name="Luo Z.H."/>
            <person name="Li M."/>
        </authorList>
    </citation>
    <scope>NUCLEOTIDE SEQUENCE [LARGE SCALE GENOMIC DNA]</scope>
    <source>
        <strain evidence="8">SpSt-788</strain>
    </source>
</reference>
<accession>A0A7C4AIJ2</accession>
<dbReference type="EMBL" id="DTHO01000004">
    <property type="protein sequence ID" value="HGG98938.1"/>
    <property type="molecule type" value="Genomic_DNA"/>
</dbReference>
<feature type="binding site" evidence="7">
    <location>
        <begin position="78"/>
        <end position="79"/>
    </location>
    <ligand>
        <name>substrate</name>
    </ligand>
</feature>
<dbReference type="InterPro" id="IPR033134">
    <property type="entry name" value="Asp/Glu_racemase_AS_2"/>
</dbReference>
<evidence type="ECO:0000313" key="8">
    <source>
        <dbReference type="EMBL" id="HGG98938.1"/>
    </source>
</evidence>
<comment type="caution">
    <text evidence="8">The sequence shown here is derived from an EMBL/GenBank/DDBJ whole genome shotgun (WGS) entry which is preliminary data.</text>
</comment>
<dbReference type="Gene3D" id="3.40.50.1860">
    <property type="match status" value="2"/>
</dbReference>
<dbReference type="GO" id="GO:0071555">
    <property type="term" value="P:cell wall organization"/>
    <property type="evidence" value="ECO:0007669"/>
    <property type="project" value="UniProtKB-KW"/>
</dbReference>
<evidence type="ECO:0000256" key="4">
    <source>
        <dbReference type="ARBA" id="ARBA00022984"/>
    </source>
</evidence>
<proteinExistence type="inferred from homology"/>
<keyword evidence="3 7" id="KW-0133">Cell shape</keyword>
<dbReference type="NCBIfam" id="TIGR00067">
    <property type="entry name" value="glut_race"/>
    <property type="match status" value="1"/>
</dbReference>
<evidence type="ECO:0000256" key="3">
    <source>
        <dbReference type="ARBA" id="ARBA00022960"/>
    </source>
</evidence>
<gene>
    <name evidence="7" type="primary">murI</name>
    <name evidence="8" type="ORF">ENV75_00555</name>
</gene>
<evidence type="ECO:0000256" key="1">
    <source>
        <dbReference type="ARBA" id="ARBA00001602"/>
    </source>
</evidence>
<dbReference type="GO" id="GO:0008360">
    <property type="term" value="P:regulation of cell shape"/>
    <property type="evidence" value="ECO:0007669"/>
    <property type="project" value="UniProtKB-KW"/>
</dbReference>
<evidence type="ECO:0000256" key="7">
    <source>
        <dbReference type="HAMAP-Rule" id="MF_00258"/>
    </source>
</evidence>
<dbReference type="Pfam" id="PF01177">
    <property type="entry name" value="Asp_Glu_race"/>
    <property type="match status" value="1"/>
</dbReference>